<protein>
    <submittedName>
        <fullName evidence="1">Unnamed protein product</fullName>
    </submittedName>
</protein>
<name>A0ACB5TKL7_AMBMO</name>
<organism evidence="1 2">
    <name type="scientific">Ambrosiozyma monospora</name>
    <name type="common">Yeast</name>
    <name type="synonym">Endomycopsis monosporus</name>
    <dbReference type="NCBI Taxonomy" id="43982"/>
    <lineage>
        <taxon>Eukaryota</taxon>
        <taxon>Fungi</taxon>
        <taxon>Dikarya</taxon>
        <taxon>Ascomycota</taxon>
        <taxon>Saccharomycotina</taxon>
        <taxon>Pichiomycetes</taxon>
        <taxon>Pichiales</taxon>
        <taxon>Pichiaceae</taxon>
        <taxon>Ambrosiozyma</taxon>
    </lineage>
</organism>
<sequence>MLQKIEVLSYLLNIDKPELLQSFINSMYLTSLKKREYVQAALTLDVLAQIHRWDTTVFLPPCKSPAFPTQTEFKRKEILYRLIARNFIKGGKVEEAVKRYKELLDAYNCYNFDLAGIADCHSQLARAYELLEDVGRMDSSYFKITFIGFGFPDFIRAKEYIYEGLPFEQLSSISHRLSKLYPGSRIITDDDEASKLLVHTPFAKSLHVKLVSPMKDSIENSDSSIISKQQLALRNKTMNRFVSLKRLPGFNSIIDLWVEETSYVTKSTFPTLMNKSEIMYTSVNLISPIRNAIKFLLEKTNDVTDLEDSIKQHLREGTAVEQISCSSVFHTLSRVLSSLVGTPSNGGIGKYRVFLNMESDEPGYQSNVDQLQTILNDLVIQINKLLRLHQVLVPDYLKPEHEALYSFS</sequence>
<reference evidence="1" key="1">
    <citation type="submission" date="2023-04" db="EMBL/GenBank/DDBJ databases">
        <title>Ambrosiozyma monospora NBRC 10751.</title>
        <authorList>
            <person name="Ichikawa N."/>
            <person name="Sato H."/>
            <person name="Tonouchi N."/>
        </authorList>
    </citation>
    <scope>NUCLEOTIDE SEQUENCE</scope>
    <source>
        <strain evidence="1">NBRC 10751</strain>
    </source>
</reference>
<keyword evidence="2" id="KW-1185">Reference proteome</keyword>
<comment type="caution">
    <text evidence="1">The sequence shown here is derived from an EMBL/GenBank/DDBJ whole genome shotgun (WGS) entry which is preliminary data.</text>
</comment>
<dbReference type="Proteomes" id="UP001165064">
    <property type="component" value="Unassembled WGS sequence"/>
</dbReference>
<gene>
    <name evidence="1" type="ORF">Amon02_000874100</name>
</gene>
<accession>A0ACB5TKL7</accession>
<evidence type="ECO:0000313" key="2">
    <source>
        <dbReference type="Proteomes" id="UP001165064"/>
    </source>
</evidence>
<evidence type="ECO:0000313" key="1">
    <source>
        <dbReference type="EMBL" id="GME90608.1"/>
    </source>
</evidence>
<dbReference type="EMBL" id="BSXS01007872">
    <property type="protein sequence ID" value="GME90608.1"/>
    <property type="molecule type" value="Genomic_DNA"/>
</dbReference>
<proteinExistence type="predicted"/>